<dbReference type="Pfam" id="PF13853">
    <property type="entry name" value="7tm_4"/>
    <property type="match status" value="1"/>
</dbReference>
<dbReference type="EMBL" id="JAATJV010270111">
    <property type="protein sequence ID" value="MBZ3876239.1"/>
    <property type="molecule type" value="Genomic_DNA"/>
</dbReference>
<dbReference type="AlphaFoldDB" id="A0AA41SWR0"/>
<keyword evidence="2 8" id="KW-0812">Transmembrane</keyword>
<evidence type="ECO:0000256" key="7">
    <source>
        <dbReference type="ARBA" id="ARBA00023224"/>
    </source>
</evidence>
<keyword evidence="4" id="KW-0297">G-protein coupled receptor</keyword>
<keyword evidence="3 8" id="KW-1133">Transmembrane helix</keyword>
<comment type="subcellular location">
    <subcellularLocation>
        <location evidence="1">Membrane</location>
        <topology evidence="1">Multi-pass membrane protein</topology>
    </subcellularLocation>
</comment>
<dbReference type="GO" id="GO:0016020">
    <property type="term" value="C:membrane"/>
    <property type="evidence" value="ECO:0007669"/>
    <property type="project" value="UniProtKB-SubCell"/>
</dbReference>
<dbReference type="InterPro" id="IPR017452">
    <property type="entry name" value="GPCR_Rhodpsn_7TM"/>
</dbReference>
<organism evidence="10 11">
    <name type="scientific">Sciurus carolinensis</name>
    <name type="common">Eastern gray squirrel</name>
    <dbReference type="NCBI Taxonomy" id="30640"/>
    <lineage>
        <taxon>Eukaryota</taxon>
        <taxon>Metazoa</taxon>
        <taxon>Chordata</taxon>
        <taxon>Craniata</taxon>
        <taxon>Vertebrata</taxon>
        <taxon>Euteleostomi</taxon>
        <taxon>Mammalia</taxon>
        <taxon>Eutheria</taxon>
        <taxon>Euarchontoglires</taxon>
        <taxon>Glires</taxon>
        <taxon>Rodentia</taxon>
        <taxon>Sciuromorpha</taxon>
        <taxon>Sciuridae</taxon>
        <taxon>Sciurinae</taxon>
        <taxon>Sciurini</taxon>
        <taxon>Sciurus</taxon>
    </lineage>
</organism>
<evidence type="ECO:0000256" key="3">
    <source>
        <dbReference type="ARBA" id="ARBA00022989"/>
    </source>
</evidence>
<name>A0AA41SWR0_SCICA</name>
<evidence type="ECO:0000256" key="4">
    <source>
        <dbReference type="ARBA" id="ARBA00023040"/>
    </source>
</evidence>
<dbReference type="GO" id="GO:0004984">
    <property type="term" value="F:olfactory receptor activity"/>
    <property type="evidence" value="ECO:0007669"/>
    <property type="project" value="InterPro"/>
</dbReference>
<evidence type="ECO:0000313" key="10">
    <source>
        <dbReference type="EMBL" id="MBZ3876239.1"/>
    </source>
</evidence>
<keyword evidence="5 8" id="KW-0472">Membrane</keyword>
<keyword evidence="7" id="KW-0807">Transducer</keyword>
<feature type="transmembrane region" description="Helical" evidence="8">
    <location>
        <begin position="6"/>
        <end position="24"/>
    </location>
</feature>
<evidence type="ECO:0000259" key="9">
    <source>
        <dbReference type="PROSITE" id="PS50262"/>
    </source>
</evidence>
<evidence type="ECO:0000256" key="5">
    <source>
        <dbReference type="ARBA" id="ARBA00023136"/>
    </source>
</evidence>
<dbReference type="InterPro" id="IPR000725">
    <property type="entry name" value="Olfact_rcpt"/>
</dbReference>
<sequence>IFSLFLSMYLVNILGNLIIILAISSDSHLHMSMYFLPCSLSVNDICFSTRTVPMMLVNILRQDQSITYTG</sequence>
<feature type="domain" description="G-protein coupled receptors family 1 profile" evidence="9">
    <location>
        <begin position="15"/>
        <end position="70"/>
    </location>
</feature>
<keyword evidence="6 10" id="KW-0675">Receptor</keyword>
<dbReference type="PROSITE" id="PS50262">
    <property type="entry name" value="G_PROTEIN_RECEP_F1_2"/>
    <property type="match status" value="1"/>
</dbReference>
<accession>A0AA41SWR0</accession>
<dbReference type="PANTHER" id="PTHR48001">
    <property type="entry name" value="OLFACTORY RECEPTOR"/>
    <property type="match status" value="1"/>
</dbReference>
<evidence type="ECO:0000256" key="2">
    <source>
        <dbReference type="ARBA" id="ARBA00022692"/>
    </source>
</evidence>
<comment type="caution">
    <text evidence="10">The sequence shown here is derived from an EMBL/GenBank/DDBJ whole genome shotgun (WGS) entry which is preliminary data.</text>
</comment>
<keyword evidence="11" id="KW-1185">Reference proteome</keyword>
<dbReference type="Gene3D" id="1.20.1070.10">
    <property type="entry name" value="Rhodopsin 7-helix transmembrane proteins"/>
    <property type="match status" value="1"/>
</dbReference>
<evidence type="ECO:0000256" key="6">
    <source>
        <dbReference type="ARBA" id="ARBA00023170"/>
    </source>
</evidence>
<protein>
    <submittedName>
        <fullName evidence="10">Olfactory receptor 7G1</fullName>
    </submittedName>
</protein>
<reference evidence="10" key="1">
    <citation type="submission" date="2020-03" db="EMBL/GenBank/DDBJ databases">
        <title>Studies in the Genomics of Life Span.</title>
        <authorList>
            <person name="Glass D."/>
        </authorList>
    </citation>
    <scope>NUCLEOTIDE SEQUENCE</scope>
    <source>
        <strain evidence="10">SUZIE</strain>
        <tissue evidence="10">Muscle</tissue>
    </source>
</reference>
<evidence type="ECO:0000256" key="1">
    <source>
        <dbReference type="ARBA" id="ARBA00004141"/>
    </source>
</evidence>
<gene>
    <name evidence="10" type="ORF">SUZIE_136945</name>
</gene>
<evidence type="ECO:0000256" key="8">
    <source>
        <dbReference type="SAM" id="Phobius"/>
    </source>
</evidence>
<dbReference type="SUPFAM" id="SSF81321">
    <property type="entry name" value="Family A G protein-coupled receptor-like"/>
    <property type="match status" value="1"/>
</dbReference>
<dbReference type="GO" id="GO:0004930">
    <property type="term" value="F:G protein-coupled receptor activity"/>
    <property type="evidence" value="ECO:0007669"/>
    <property type="project" value="UniProtKB-KW"/>
</dbReference>
<proteinExistence type="predicted"/>
<feature type="non-terminal residue" evidence="10">
    <location>
        <position position="1"/>
    </location>
</feature>
<dbReference type="Proteomes" id="UP001166674">
    <property type="component" value="Unassembled WGS sequence"/>
</dbReference>
<evidence type="ECO:0000313" key="11">
    <source>
        <dbReference type="Proteomes" id="UP001166674"/>
    </source>
</evidence>